<dbReference type="EMBL" id="JBHSBN010000002">
    <property type="protein sequence ID" value="MFC4105194.1"/>
    <property type="molecule type" value="Genomic_DNA"/>
</dbReference>
<evidence type="ECO:0000313" key="2">
    <source>
        <dbReference type="EMBL" id="MFC4105194.1"/>
    </source>
</evidence>
<feature type="transmembrane region" description="Helical" evidence="1">
    <location>
        <begin position="115"/>
        <end position="132"/>
    </location>
</feature>
<organism evidence="2 3">
    <name type="scientific">Micromonospora zhanjiangensis</name>
    <dbReference type="NCBI Taxonomy" id="1522057"/>
    <lineage>
        <taxon>Bacteria</taxon>
        <taxon>Bacillati</taxon>
        <taxon>Actinomycetota</taxon>
        <taxon>Actinomycetes</taxon>
        <taxon>Micromonosporales</taxon>
        <taxon>Micromonosporaceae</taxon>
        <taxon>Micromonospora</taxon>
    </lineage>
</organism>
<feature type="transmembrane region" description="Helical" evidence="1">
    <location>
        <begin position="42"/>
        <end position="58"/>
    </location>
</feature>
<dbReference type="Proteomes" id="UP001595868">
    <property type="component" value="Unassembled WGS sequence"/>
</dbReference>
<comment type="caution">
    <text evidence="2">The sequence shown here is derived from an EMBL/GenBank/DDBJ whole genome shotgun (WGS) entry which is preliminary data.</text>
</comment>
<evidence type="ECO:0000313" key="3">
    <source>
        <dbReference type="Proteomes" id="UP001595868"/>
    </source>
</evidence>
<gene>
    <name evidence="2" type="ORF">ACFOX0_04460</name>
</gene>
<name>A0ABV8KGQ8_9ACTN</name>
<dbReference type="RefSeq" id="WP_377542193.1">
    <property type="nucleotide sequence ID" value="NZ_JBHSBN010000002.1"/>
</dbReference>
<keyword evidence="1" id="KW-0472">Membrane</keyword>
<feature type="transmembrane region" description="Helical" evidence="1">
    <location>
        <begin position="70"/>
        <end position="95"/>
    </location>
</feature>
<proteinExistence type="predicted"/>
<evidence type="ECO:0000256" key="1">
    <source>
        <dbReference type="SAM" id="Phobius"/>
    </source>
</evidence>
<keyword evidence="1" id="KW-1133">Transmembrane helix</keyword>
<protein>
    <submittedName>
        <fullName evidence="2">Uncharacterized protein</fullName>
    </submittedName>
</protein>
<reference evidence="3" key="1">
    <citation type="journal article" date="2019" name="Int. J. Syst. Evol. Microbiol.">
        <title>The Global Catalogue of Microorganisms (GCM) 10K type strain sequencing project: providing services to taxonomists for standard genome sequencing and annotation.</title>
        <authorList>
            <consortium name="The Broad Institute Genomics Platform"/>
            <consortium name="The Broad Institute Genome Sequencing Center for Infectious Disease"/>
            <person name="Wu L."/>
            <person name="Ma J."/>
        </authorList>
    </citation>
    <scope>NUCLEOTIDE SEQUENCE [LARGE SCALE GENOMIC DNA]</scope>
    <source>
        <strain evidence="3">2902at01</strain>
    </source>
</reference>
<keyword evidence="3" id="KW-1185">Reference proteome</keyword>
<sequence length="134" mass="14673">MEQPSEIVTDAPRAWDRPAVSVPVLAGLSLVGGQFPSFSTQANLYTLGTGGVLIWFGLSQRPARRSERRIGSGVIWWVLPVAVFGLVEGATFVAGAGDRFPTFSRLADPWLEHPLIRSAGYFAWLSAFWGLVRR</sequence>
<keyword evidence="1" id="KW-0812">Transmembrane</keyword>
<accession>A0ABV8KGQ8</accession>